<evidence type="ECO:0000313" key="3">
    <source>
        <dbReference type="EMBL" id="KAJ9150884.1"/>
    </source>
</evidence>
<organism evidence="3 4">
    <name type="scientific">Pleurostoma richardsiae</name>
    <dbReference type="NCBI Taxonomy" id="41990"/>
    <lineage>
        <taxon>Eukaryota</taxon>
        <taxon>Fungi</taxon>
        <taxon>Dikarya</taxon>
        <taxon>Ascomycota</taxon>
        <taxon>Pezizomycotina</taxon>
        <taxon>Sordariomycetes</taxon>
        <taxon>Sordariomycetidae</taxon>
        <taxon>Calosphaeriales</taxon>
        <taxon>Pleurostomataceae</taxon>
        <taxon>Pleurostoma</taxon>
    </lineage>
</organism>
<sequence>MSGNTHKAILFLGATGGSGLSALRRSLAAGHTCIALCRTPSRLLEKLEAVNQPANLLTEQGNALDVDAVARCLTHPSEPSRLVDAIVFSIGGAFSFSKWGNDDPTVCANSMATLLKALAQTRANGTVGRPRIAAVSTTGISEHGRDIPAALIPMYHVMLKEPHKDKKAMEDQLLASGEEYTIIRPSLLTDGPEETKRPIRAGMEDPQAKKLVSRVLGYTISREDVGKWIYENALEDREGKWANKIASLTY</sequence>
<name>A0AA38VLY4_9PEZI</name>
<protein>
    <submittedName>
        <fullName evidence="3">NAD(P)-binding protein</fullName>
    </submittedName>
</protein>
<dbReference type="InterPro" id="IPR016040">
    <property type="entry name" value="NAD(P)-bd_dom"/>
</dbReference>
<dbReference type="InterPro" id="IPR036291">
    <property type="entry name" value="NAD(P)-bd_dom_sf"/>
</dbReference>
<dbReference type="Pfam" id="PF13460">
    <property type="entry name" value="NAD_binding_10"/>
    <property type="match status" value="1"/>
</dbReference>
<evidence type="ECO:0000313" key="4">
    <source>
        <dbReference type="Proteomes" id="UP001174694"/>
    </source>
</evidence>
<dbReference type="SUPFAM" id="SSF51735">
    <property type="entry name" value="NAD(P)-binding Rossmann-fold domains"/>
    <property type="match status" value="1"/>
</dbReference>
<dbReference type="EMBL" id="JANBVO010000007">
    <property type="protein sequence ID" value="KAJ9150884.1"/>
    <property type="molecule type" value="Genomic_DNA"/>
</dbReference>
<evidence type="ECO:0000256" key="1">
    <source>
        <dbReference type="ARBA" id="ARBA00038376"/>
    </source>
</evidence>
<keyword evidence="4" id="KW-1185">Reference proteome</keyword>
<dbReference type="PANTHER" id="PTHR43355">
    <property type="entry name" value="FLAVIN REDUCTASE (NADPH)"/>
    <property type="match status" value="1"/>
</dbReference>
<gene>
    <name evidence="3" type="ORF">NKR23_g3529</name>
</gene>
<dbReference type="PANTHER" id="PTHR43355:SF2">
    <property type="entry name" value="FLAVIN REDUCTASE (NADPH)"/>
    <property type="match status" value="1"/>
</dbReference>
<evidence type="ECO:0000259" key="2">
    <source>
        <dbReference type="Pfam" id="PF13460"/>
    </source>
</evidence>
<dbReference type="Gene3D" id="3.40.50.720">
    <property type="entry name" value="NAD(P)-binding Rossmann-like Domain"/>
    <property type="match status" value="1"/>
</dbReference>
<reference evidence="3" key="1">
    <citation type="submission" date="2022-07" db="EMBL/GenBank/DDBJ databases">
        <title>Fungi with potential for degradation of polypropylene.</title>
        <authorList>
            <person name="Gostincar C."/>
        </authorList>
    </citation>
    <scope>NUCLEOTIDE SEQUENCE</scope>
    <source>
        <strain evidence="3">EXF-13308</strain>
    </source>
</reference>
<comment type="similarity">
    <text evidence="1">Belongs to the avfA family.</text>
</comment>
<accession>A0AA38VLY4</accession>
<comment type="caution">
    <text evidence="3">The sequence shown here is derived from an EMBL/GenBank/DDBJ whole genome shotgun (WGS) entry which is preliminary data.</text>
</comment>
<proteinExistence type="inferred from homology"/>
<dbReference type="GO" id="GO:0004074">
    <property type="term" value="F:biliverdin reductase [NAD(P)H] activity"/>
    <property type="evidence" value="ECO:0007669"/>
    <property type="project" value="TreeGrafter"/>
</dbReference>
<feature type="domain" description="NAD(P)-binding" evidence="2">
    <location>
        <begin position="13"/>
        <end position="231"/>
    </location>
</feature>
<dbReference type="AlphaFoldDB" id="A0AA38VLY4"/>
<dbReference type="GO" id="GO:0042602">
    <property type="term" value="F:riboflavin reductase (NADPH) activity"/>
    <property type="evidence" value="ECO:0007669"/>
    <property type="project" value="TreeGrafter"/>
</dbReference>
<dbReference type="InterPro" id="IPR051606">
    <property type="entry name" value="Polyketide_Oxido-like"/>
</dbReference>
<dbReference type="Proteomes" id="UP001174694">
    <property type="component" value="Unassembled WGS sequence"/>
</dbReference>